<dbReference type="EMBL" id="LN483077">
    <property type="protein sequence ID" value="CEA05223.1"/>
    <property type="molecule type" value="Genomic_DNA"/>
</dbReference>
<proteinExistence type="predicted"/>
<sequence length="130" mass="15404">MIRFQFINKDDLKQQQNKYDAFFITKAYFEELATDSWVAVFEEITTPTFFIGSDYQAFIFRMQGMDYVTNSPEATEHVQGFVNNTVEASAFIKKWGYGEPRKTKHSAETSKWIFYEVFRDIENYAINNNR</sequence>
<accession>A0A078MCW3</accession>
<dbReference type="PATRIC" id="fig|1461583.4.peg.2268"/>
<name>A0A078MCW3_9BACL</name>
<protein>
    <submittedName>
        <fullName evidence="1">Uncharacterized protein</fullName>
    </submittedName>
</protein>
<organism evidence="1">
    <name type="scientific">Metalysinibacillus saudimassiliensis</name>
    <dbReference type="NCBI Taxonomy" id="1461583"/>
    <lineage>
        <taxon>Bacteria</taxon>
        <taxon>Bacillati</taxon>
        <taxon>Bacillota</taxon>
        <taxon>Bacilli</taxon>
        <taxon>Bacillales</taxon>
        <taxon>Caryophanaceae</taxon>
        <taxon>Metalysinibacillus</taxon>
    </lineage>
</organism>
<dbReference type="HOGENOM" id="CLU_1935468_0_0_9"/>
<dbReference type="AlphaFoldDB" id="A0A078MCW3"/>
<evidence type="ECO:0000313" key="1">
    <source>
        <dbReference type="EMBL" id="CEA05223.1"/>
    </source>
</evidence>
<reference evidence="1" key="1">
    <citation type="submission" date="2014-07" db="EMBL/GenBank/DDBJ databases">
        <authorList>
            <person name="Urmite Genomes Urmite Genomes"/>
        </authorList>
    </citation>
    <scope>NUCLEOTIDE SEQUENCE</scope>
    <source>
        <strain evidence="1">13S34_air</strain>
    </source>
</reference>
<gene>
    <name evidence="1" type="ORF">BN1050_02353</name>
</gene>